<dbReference type="EMBL" id="CAJNOC010007544">
    <property type="protein sequence ID" value="CAF1100871.1"/>
    <property type="molecule type" value="Genomic_DNA"/>
</dbReference>
<dbReference type="InterPro" id="IPR003609">
    <property type="entry name" value="Pan_app"/>
</dbReference>
<dbReference type="AlphaFoldDB" id="A0A814P323"/>
<evidence type="ECO:0000313" key="4">
    <source>
        <dbReference type="EMBL" id="CAF1100871.1"/>
    </source>
</evidence>
<evidence type="ECO:0000313" key="5">
    <source>
        <dbReference type="Proteomes" id="UP000663879"/>
    </source>
</evidence>
<dbReference type="CDD" id="cd08023">
    <property type="entry name" value="GH16_laminarinase_like"/>
    <property type="match status" value="1"/>
</dbReference>
<name>A0A814P323_9BILA</name>
<dbReference type="Gene3D" id="2.60.120.200">
    <property type="match status" value="1"/>
</dbReference>
<dbReference type="Proteomes" id="UP000663879">
    <property type="component" value="Unassembled WGS sequence"/>
</dbReference>
<dbReference type="GO" id="GO:0005975">
    <property type="term" value="P:carbohydrate metabolic process"/>
    <property type="evidence" value="ECO:0007669"/>
    <property type="project" value="InterPro"/>
</dbReference>
<protein>
    <recommendedName>
        <fullName evidence="3">GH16 domain-containing protein</fullName>
    </recommendedName>
</protein>
<dbReference type="PANTHER" id="PTHR10963">
    <property type="entry name" value="GLYCOSYL HYDROLASE-RELATED"/>
    <property type="match status" value="1"/>
</dbReference>
<keyword evidence="5" id="KW-1185">Reference proteome</keyword>
<dbReference type="InterPro" id="IPR050546">
    <property type="entry name" value="Glycosyl_Hydrlase_16"/>
</dbReference>
<feature type="chain" id="PRO_5032569000" description="GH16 domain-containing protein" evidence="2">
    <location>
        <begin position="22"/>
        <end position="423"/>
    </location>
</feature>
<organism evidence="4 5">
    <name type="scientific">Brachionus calyciflorus</name>
    <dbReference type="NCBI Taxonomy" id="104777"/>
    <lineage>
        <taxon>Eukaryota</taxon>
        <taxon>Metazoa</taxon>
        <taxon>Spiralia</taxon>
        <taxon>Gnathifera</taxon>
        <taxon>Rotifera</taxon>
        <taxon>Eurotatoria</taxon>
        <taxon>Monogononta</taxon>
        <taxon>Pseudotrocha</taxon>
        <taxon>Ploima</taxon>
        <taxon>Brachionidae</taxon>
        <taxon>Brachionus</taxon>
    </lineage>
</organism>
<accession>A0A814P323</accession>
<keyword evidence="2" id="KW-0732">Signal</keyword>
<dbReference type="Pfam" id="PF14295">
    <property type="entry name" value="PAN_4"/>
    <property type="match status" value="2"/>
</dbReference>
<feature type="domain" description="GH16" evidence="3">
    <location>
        <begin position="191"/>
        <end position="423"/>
    </location>
</feature>
<dbReference type="PANTHER" id="PTHR10963:SF55">
    <property type="entry name" value="GLYCOSIDE HYDROLASE FAMILY 16 PROTEIN"/>
    <property type="match status" value="1"/>
</dbReference>
<dbReference type="OrthoDB" id="4781at2759"/>
<dbReference type="Gene3D" id="3.50.4.10">
    <property type="entry name" value="Hepatocyte Growth Factor"/>
    <property type="match status" value="2"/>
</dbReference>
<evidence type="ECO:0000259" key="3">
    <source>
        <dbReference type="PROSITE" id="PS51762"/>
    </source>
</evidence>
<dbReference type="InterPro" id="IPR000757">
    <property type="entry name" value="Beta-glucanase-like"/>
</dbReference>
<dbReference type="InterPro" id="IPR013320">
    <property type="entry name" value="ConA-like_dom_sf"/>
</dbReference>
<evidence type="ECO:0000256" key="2">
    <source>
        <dbReference type="SAM" id="SignalP"/>
    </source>
</evidence>
<dbReference type="Pfam" id="PF00722">
    <property type="entry name" value="Glyco_hydro_16"/>
    <property type="match status" value="1"/>
</dbReference>
<comment type="caution">
    <text evidence="4">The sequence shown here is derived from an EMBL/GenBank/DDBJ whole genome shotgun (WGS) entry which is preliminary data.</text>
</comment>
<comment type="similarity">
    <text evidence="1">Belongs to the glycosyl hydrolase 16 family.</text>
</comment>
<reference evidence="4" key="1">
    <citation type="submission" date="2021-02" db="EMBL/GenBank/DDBJ databases">
        <authorList>
            <person name="Nowell W R."/>
        </authorList>
    </citation>
    <scope>NUCLEOTIDE SEQUENCE</scope>
    <source>
        <strain evidence="4">Ploen Becks lab</strain>
    </source>
</reference>
<gene>
    <name evidence="4" type="ORF">OXX778_LOCUS21142</name>
</gene>
<sequence length="423" mass="48456">MKKNLITKILLIFLSIKYLNGIEWNDNWAFGCDFQGNELSSVVIPADKCSSQCSQTPECTHFTWTTWNGGTCWMKKGSVSKNNAFETWDKSMICGVIIDGKIQWNGNWAFGCDFKNNDLTSSRFAGDQCSNECSKNSECTHFTWTNFNGGTCWMKKGSVSKNDAFSVDDKTIVCGILDLPGENIEELKGALVWSDEFDSMSSFSNNWNQETGGHGWGNNELQFYTINNHNVEISNGMLTIHTRKENYGNREYTSARLMSRNKFRHGVFEMRARLPYGRGTWSAFWLLASKRPLAWPKDGEIDIMEHVGYQPNLIHATIHCGAHNHMDKTQIGKELNIDDAFNKFHLYQIYWSSQTIKGYVDGKYFFEYKRPANSNYNNWPYDNEFNIVLNTAFGGDWGGAMGIDNNILPQKYVIDYVRVWNAK</sequence>
<dbReference type="PROSITE" id="PS51762">
    <property type="entry name" value="GH16_2"/>
    <property type="match status" value="1"/>
</dbReference>
<feature type="signal peptide" evidence="2">
    <location>
        <begin position="1"/>
        <end position="21"/>
    </location>
</feature>
<proteinExistence type="inferred from homology"/>
<dbReference type="SUPFAM" id="SSF49899">
    <property type="entry name" value="Concanavalin A-like lectins/glucanases"/>
    <property type="match status" value="1"/>
</dbReference>
<evidence type="ECO:0000256" key="1">
    <source>
        <dbReference type="ARBA" id="ARBA00006865"/>
    </source>
</evidence>
<dbReference type="GO" id="GO:0004553">
    <property type="term" value="F:hydrolase activity, hydrolyzing O-glycosyl compounds"/>
    <property type="evidence" value="ECO:0007669"/>
    <property type="project" value="InterPro"/>
</dbReference>